<comment type="similarity">
    <text evidence="1">Belongs to the peptidase S33 family.</text>
</comment>
<dbReference type="GO" id="GO:0016787">
    <property type="term" value="F:hydrolase activity"/>
    <property type="evidence" value="ECO:0007669"/>
    <property type="project" value="UniProtKB-KW"/>
</dbReference>
<keyword evidence="2" id="KW-0378">Hydrolase</keyword>
<reference evidence="3 4" key="1">
    <citation type="submission" date="2019-08" db="EMBL/GenBank/DDBJ databases">
        <title>Draft genome sequences of two oriental melons (Cucumis melo L. var makuwa).</title>
        <authorList>
            <person name="Kwon S.-Y."/>
        </authorList>
    </citation>
    <scope>NUCLEOTIDE SEQUENCE [LARGE SCALE GENOMIC DNA]</scope>
    <source>
        <strain evidence="4">cv. SW 3</strain>
        <tissue evidence="3">Leaf</tissue>
    </source>
</reference>
<organism evidence="3 4">
    <name type="scientific">Cucumis melo var. makuwa</name>
    <name type="common">Oriental melon</name>
    <dbReference type="NCBI Taxonomy" id="1194695"/>
    <lineage>
        <taxon>Eukaryota</taxon>
        <taxon>Viridiplantae</taxon>
        <taxon>Streptophyta</taxon>
        <taxon>Embryophyta</taxon>
        <taxon>Tracheophyta</taxon>
        <taxon>Spermatophyta</taxon>
        <taxon>Magnoliopsida</taxon>
        <taxon>eudicotyledons</taxon>
        <taxon>Gunneridae</taxon>
        <taxon>Pentapetalae</taxon>
        <taxon>rosids</taxon>
        <taxon>fabids</taxon>
        <taxon>Cucurbitales</taxon>
        <taxon>Cucurbitaceae</taxon>
        <taxon>Benincaseae</taxon>
        <taxon>Cucumis</taxon>
    </lineage>
</organism>
<comment type="caution">
    <text evidence="3">The sequence shown here is derived from an EMBL/GenBank/DDBJ whole genome shotgun (WGS) entry which is preliminary data.</text>
</comment>
<evidence type="ECO:0000313" key="3">
    <source>
        <dbReference type="EMBL" id="KAA0053267.1"/>
    </source>
</evidence>
<evidence type="ECO:0000313" key="4">
    <source>
        <dbReference type="Proteomes" id="UP000321393"/>
    </source>
</evidence>
<gene>
    <name evidence="3" type="ORF">E6C27_scaffold102G00620</name>
</gene>
<dbReference type="InterPro" id="IPR029058">
    <property type="entry name" value="AB_hydrolase_fold"/>
</dbReference>
<dbReference type="InterPro" id="IPR051601">
    <property type="entry name" value="Serine_prot/Carboxylest_S33"/>
</dbReference>
<dbReference type="EMBL" id="SSTE01009593">
    <property type="protein sequence ID" value="KAA0053267.1"/>
    <property type="molecule type" value="Genomic_DNA"/>
</dbReference>
<dbReference type="AlphaFoldDB" id="A0A5A7UFJ4"/>
<dbReference type="SUPFAM" id="SSF53474">
    <property type="entry name" value="alpha/beta-Hydrolases"/>
    <property type="match status" value="1"/>
</dbReference>
<dbReference type="Proteomes" id="UP000321393">
    <property type="component" value="Unassembled WGS sequence"/>
</dbReference>
<proteinExistence type="inferred from homology"/>
<evidence type="ECO:0000256" key="1">
    <source>
        <dbReference type="ARBA" id="ARBA00010088"/>
    </source>
</evidence>
<dbReference type="PANTHER" id="PTHR43248:SF14">
    <property type="entry name" value="ALPHA_BETA-HYDROLASES SUPERFAMILY PROTEIN"/>
    <property type="match status" value="1"/>
</dbReference>
<dbReference type="OrthoDB" id="8119704at2759"/>
<name>A0A5A7UFJ4_CUCMM</name>
<evidence type="ECO:0000256" key="2">
    <source>
        <dbReference type="ARBA" id="ARBA00022801"/>
    </source>
</evidence>
<accession>A0A5A7UFJ4</accession>
<dbReference type="Gene3D" id="3.40.50.1820">
    <property type="entry name" value="alpha/beta hydrolase"/>
    <property type="match status" value="1"/>
</dbReference>
<sequence length="215" mass="24669">MEESLFGYDYMIATLSSLFSASCSIKKMRKWNDLLVDYMIAIMNFVFSVSIEGQTASDLSSDSIDEVSQIEETSEEKENLVVELEKKAKLCPSIITNIDLDLKAKSLTIDRAGLVTLKFRLKNLYLFEKLLVKSYEETNLYVPRDMHINFLKAERSLHCWALEDIQIIHVVEELVVEEGGGVEMHILEDASHWVHVDNPHDLFQILSSFFKGIRT</sequence>
<dbReference type="PANTHER" id="PTHR43248">
    <property type="entry name" value="2-SUCCINYL-6-HYDROXY-2,4-CYCLOHEXADIENE-1-CARBOXYLATE SYNTHASE"/>
    <property type="match status" value="1"/>
</dbReference>
<protein>
    <submittedName>
        <fullName evidence="3">Abhydrolase domain-containing protein C22H12.03</fullName>
    </submittedName>
</protein>